<evidence type="ECO:0000256" key="7">
    <source>
        <dbReference type="ARBA" id="ARBA00023146"/>
    </source>
</evidence>
<evidence type="ECO:0000256" key="2">
    <source>
        <dbReference type="ARBA" id="ARBA00022490"/>
    </source>
</evidence>
<evidence type="ECO:0000256" key="3">
    <source>
        <dbReference type="ARBA" id="ARBA00022598"/>
    </source>
</evidence>
<dbReference type="Gene3D" id="1.10.730.10">
    <property type="entry name" value="Isoleucyl-tRNA Synthetase, Domain 1"/>
    <property type="match status" value="1"/>
</dbReference>
<evidence type="ECO:0000313" key="13">
    <source>
        <dbReference type="Proteomes" id="UP000387692"/>
    </source>
</evidence>
<dbReference type="InterPro" id="IPR002303">
    <property type="entry name" value="Valyl-tRNA_ligase"/>
</dbReference>
<accession>A0A4U9XQQ4</accession>
<dbReference type="GO" id="GO:0005829">
    <property type="term" value="C:cytosol"/>
    <property type="evidence" value="ECO:0007669"/>
    <property type="project" value="TreeGrafter"/>
</dbReference>
<name>A0A4U9XQQ4_STRMT</name>
<dbReference type="GO" id="GO:0004832">
    <property type="term" value="F:valine-tRNA ligase activity"/>
    <property type="evidence" value="ECO:0007669"/>
    <property type="project" value="UniProtKB-EC"/>
</dbReference>
<gene>
    <name evidence="12" type="primary">valS_1</name>
    <name evidence="12" type="ORF">NCTC11189_00003</name>
</gene>
<keyword evidence="5" id="KW-0067">ATP-binding</keyword>
<organism evidence="12 13">
    <name type="scientific">Streptococcus mitis</name>
    <dbReference type="NCBI Taxonomy" id="28037"/>
    <lineage>
        <taxon>Bacteria</taxon>
        <taxon>Bacillati</taxon>
        <taxon>Bacillota</taxon>
        <taxon>Bacilli</taxon>
        <taxon>Lactobacillales</taxon>
        <taxon>Streptococcaceae</taxon>
        <taxon>Streptococcus</taxon>
        <taxon>Streptococcus mitis group</taxon>
    </lineage>
</organism>
<evidence type="ECO:0000313" key="12">
    <source>
        <dbReference type="EMBL" id="VTS15362.1"/>
    </source>
</evidence>
<reference evidence="12 13" key="1">
    <citation type="submission" date="2019-05" db="EMBL/GenBank/DDBJ databases">
        <authorList>
            <consortium name="Pathogen Informatics"/>
        </authorList>
    </citation>
    <scope>NUCLEOTIDE SEQUENCE [LARGE SCALE GENOMIC DNA]</scope>
    <source>
        <strain evidence="12 13">NCTC11189</strain>
    </source>
</reference>
<feature type="region of interest" description="Disordered" evidence="10">
    <location>
        <begin position="141"/>
        <end position="189"/>
    </location>
</feature>
<keyword evidence="7 12" id="KW-0030">Aminoacyl-tRNA synthetase</keyword>
<dbReference type="PANTHER" id="PTHR11946">
    <property type="entry name" value="VALYL-TRNA SYNTHETASES"/>
    <property type="match status" value="1"/>
</dbReference>
<keyword evidence="2" id="KW-0963">Cytoplasm</keyword>
<feature type="compositionally biased region" description="Basic residues" evidence="10">
    <location>
        <begin position="180"/>
        <end position="189"/>
    </location>
</feature>
<dbReference type="SUPFAM" id="SSF47323">
    <property type="entry name" value="Anticodon-binding domain of a subclass of class I aminoacyl-tRNA synthetases"/>
    <property type="match status" value="1"/>
</dbReference>
<dbReference type="GO" id="GO:0005524">
    <property type="term" value="F:ATP binding"/>
    <property type="evidence" value="ECO:0007669"/>
    <property type="project" value="UniProtKB-KW"/>
</dbReference>
<keyword evidence="6" id="KW-0648">Protein biosynthesis</keyword>
<evidence type="ECO:0000256" key="5">
    <source>
        <dbReference type="ARBA" id="ARBA00022840"/>
    </source>
</evidence>
<feature type="compositionally biased region" description="Polar residues" evidence="10">
    <location>
        <begin position="150"/>
        <end position="163"/>
    </location>
</feature>
<keyword evidence="4" id="KW-0547">Nucleotide-binding</keyword>
<dbReference type="EC" id="6.1.1.9" evidence="1"/>
<comment type="catalytic activity">
    <reaction evidence="9">
        <text>tRNA(Val) + L-valine + ATP = L-valyl-tRNA(Val) + AMP + diphosphate</text>
        <dbReference type="Rhea" id="RHEA:10704"/>
        <dbReference type="Rhea" id="RHEA-COMP:9672"/>
        <dbReference type="Rhea" id="RHEA-COMP:9708"/>
        <dbReference type="ChEBI" id="CHEBI:30616"/>
        <dbReference type="ChEBI" id="CHEBI:33019"/>
        <dbReference type="ChEBI" id="CHEBI:57762"/>
        <dbReference type="ChEBI" id="CHEBI:78442"/>
        <dbReference type="ChEBI" id="CHEBI:78537"/>
        <dbReference type="ChEBI" id="CHEBI:456215"/>
        <dbReference type="EC" id="6.1.1.9"/>
    </reaction>
</comment>
<dbReference type="Pfam" id="PF08264">
    <property type="entry name" value="Anticodon_1"/>
    <property type="match status" value="1"/>
</dbReference>
<dbReference type="PANTHER" id="PTHR11946:SF93">
    <property type="entry name" value="VALINE--TRNA LIGASE, CHLOROPLASTIC_MITOCHONDRIAL 2"/>
    <property type="match status" value="1"/>
</dbReference>
<protein>
    <recommendedName>
        <fullName evidence="1">valine--tRNA ligase</fullName>
        <ecNumber evidence="1">6.1.1.9</ecNumber>
    </recommendedName>
    <alternativeName>
        <fullName evidence="8">Valyl-tRNA synthetase</fullName>
    </alternativeName>
</protein>
<proteinExistence type="predicted"/>
<evidence type="ECO:0000256" key="6">
    <source>
        <dbReference type="ARBA" id="ARBA00022917"/>
    </source>
</evidence>
<evidence type="ECO:0000256" key="1">
    <source>
        <dbReference type="ARBA" id="ARBA00013169"/>
    </source>
</evidence>
<keyword evidence="3 12" id="KW-0436">Ligase</keyword>
<dbReference type="InterPro" id="IPR009080">
    <property type="entry name" value="tRNAsynth_Ia_anticodon-bd"/>
</dbReference>
<dbReference type="Proteomes" id="UP000387692">
    <property type="component" value="Unassembled WGS sequence"/>
</dbReference>
<dbReference type="GO" id="GO:0006438">
    <property type="term" value="P:valyl-tRNA aminoacylation"/>
    <property type="evidence" value="ECO:0007669"/>
    <property type="project" value="InterPro"/>
</dbReference>
<evidence type="ECO:0000256" key="4">
    <source>
        <dbReference type="ARBA" id="ARBA00022741"/>
    </source>
</evidence>
<evidence type="ECO:0000256" key="10">
    <source>
        <dbReference type="SAM" id="MobiDB-lite"/>
    </source>
</evidence>
<feature type="domain" description="Methionyl/Valyl/Leucyl/Isoleucyl-tRNA synthetase anticodon-binding" evidence="11">
    <location>
        <begin position="1"/>
        <end position="65"/>
    </location>
</feature>
<dbReference type="InterPro" id="IPR013155">
    <property type="entry name" value="M/V/L/I-tRNA-synth_anticd-bd"/>
</dbReference>
<evidence type="ECO:0000256" key="8">
    <source>
        <dbReference type="ARBA" id="ARBA00029936"/>
    </source>
</evidence>
<evidence type="ECO:0000259" key="11">
    <source>
        <dbReference type="Pfam" id="PF08264"/>
    </source>
</evidence>
<evidence type="ECO:0000256" key="9">
    <source>
        <dbReference type="ARBA" id="ARBA00047552"/>
    </source>
</evidence>
<dbReference type="AlphaFoldDB" id="A0A4U9XQQ4"/>
<sequence>MPFVTEEIYAQYAQGSIVTAAYPVANDAFENAVAHRGVESLKDLIRAVRNARAEVNVAPSKAITILIKTSDKELEDFFKANENYIRRFTNPEKLEISAALQAPDMAMTSIITGAEIYLPLADLLNVDEELVRLDKELAKWQKRTRHGRQKNSATSASLPMPNQKSSKKSERSKQTTKLNLMRRRSVLPK</sequence>
<dbReference type="EMBL" id="CABEHV010000001">
    <property type="protein sequence ID" value="VTS15362.1"/>
    <property type="molecule type" value="Genomic_DNA"/>
</dbReference>